<dbReference type="EMBL" id="CP000124">
    <property type="protein sequence ID" value="ABA48722.1"/>
    <property type="molecule type" value="Genomic_DNA"/>
</dbReference>
<name>Q3JVI4_BURP1</name>
<evidence type="ECO:0000313" key="2">
    <source>
        <dbReference type="Proteomes" id="UP000002700"/>
    </source>
</evidence>
<evidence type="ECO:0000313" key="1">
    <source>
        <dbReference type="EMBL" id="ABA48722.1"/>
    </source>
</evidence>
<dbReference type="AlphaFoldDB" id="Q3JVI4"/>
<protein>
    <submittedName>
        <fullName evidence="1">Uncharacterized protein</fullName>
    </submittedName>
</protein>
<dbReference type="KEGG" id="bpm:BURPS1710b_1006"/>
<proteinExistence type="predicted"/>
<dbReference type="Proteomes" id="UP000002700">
    <property type="component" value="Chromosome I"/>
</dbReference>
<gene>
    <name evidence="1" type="ordered locus">BURPS1710b_1006</name>
</gene>
<dbReference type="EnsemblBacteria" id="ABA48722">
    <property type="protein sequence ID" value="ABA48722"/>
    <property type="gene ID" value="BURPS1710b_1006"/>
</dbReference>
<reference evidence="1 2" key="1">
    <citation type="submission" date="2005-09" db="EMBL/GenBank/DDBJ databases">
        <authorList>
            <person name="Woods D.E."/>
            <person name="Nierman W.C."/>
        </authorList>
    </citation>
    <scope>NUCLEOTIDE SEQUENCE [LARGE SCALE GENOMIC DNA]</scope>
    <source>
        <strain evidence="1 2">1710b</strain>
    </source>
</reference>
<organism evidence="1 2">
    <name type="scientific">Burkholderia pseudomallei (strain 1710b)</name>
    <dbReference type="NCBI Taxonomy" id="320372"/>
    <lineage>
        <taxon>Bacteria</taxon>
        <taxon>Pseudomonadati</taxon>
        <taxon>Pseudomonadota</taxon>
        <taxon>Betaproteobacteria</taxon>
        <taxon>Burkholderiales</taxon>
        <taxon>Burkholderiaceae</taxon>
        <taxon>Burkholderia</taxon>
        <taxon>pseudomallei group</taxon>
    </lineage>
</organism>
<sequence length="360" mass="40975">MDRVGEHVRLVRVRDRVHLRRAEQRRAERGRVRDPRLRRGGDHRLQVARGARVRHREAVALVVRGDAVLPRECVDQHGLRGIDVQRLQRRDERAVEDRRQLRERGLLARRRRERRAADVRHVRYEHVRRARRDDLLDDARELLRGEADLLRGGELRGGRIALSLRDLHLIEDVVRAAVDEHDLIRVEAAVLLQVLLHLRRDGHGRRLRVVGVRDARVRVADARLLRDARAALRVAQAARRLQRHAEAAFERRGERAAVVGGDVLRPYLARIRREAPAAEADQDLRRIRADVRQAVAEGHDLHVHAGARLRRAVVVAAAAGGEQRERGARERDLRAAPEAAARGAGGLLLSLQRIHAGLSS</sequence>
<dbReference type="HOGENOM" id="CLU_768764_0_0_4"/>
<accession>Q3JVI4</accession>